<feature type="non-terminal residue" evidence="1">
    <location>
        <position position="131"/>
    </location>
</feature>
<accession>A0ABN8Q4P2</accession>
<organism evidence="1 2">
    <name type="scientific">Porites lobata</name>
    <dbReference type="NCBI Taxonomy" id="104759"/>
    <lineage>
        <taxon>Eukaryota</taxon>
        <taxon>Metazoa</taxon>
        <taxon>Cnidaria</taxon>
        <taxon>Anthozoa</taxon>
        <taxon>Hexacorallia</taxon>
        <taxon>Scleractinia</taxon>
        <taxon>Fungiina</taxon>
        <taxon>Poritidae</taxon>
        <taxon>Porites</taxon>
    </lineage>
</organism>
<comment type="caution">
    <text evidence="1">The sequence shown here is derived from an EMBL/GenBank/DDBJ whole genome shotgun (WGS) entry which is preliminary data.</text>
</comment>
<dbReference type="EMBL" id="CALNXK010000106">
    <property type="protein sequence ID" value="CAH3156968.1"/>
    <property type="molecule type" value="Genomic_DNA"/>
</dbReference>
<sequence length="131" mass="15303">KPSLKLLGVTFQSDPCNWDLHLDNILSKASSCLYMSCVCKFYGLPRIDRLFKRAFKLGYCKELFFFIENIIALKDKKLWDKITDSNSTTALDDLLPPEQTMVMLRKRCHNYILPPVSTKHFKTTFVNRCLF</sequence>
<protein>
    <submittedName>
        <fullName evidence="1">Uncharacterized protein</fullName>
    </submittedName>
</protein>
<name>A0ABN8Q4P2_9CNID</name>
<keyword evidence="2" id="KW-1185">Reference proteome</keyword>
<evidence type="ECO:0000313" key="1">
    <source>
        <dbReference type="EMBL" id="CAH3156968.1"/>
    </source>
</evidence>
<gene>
    <name evidence="1" type="ORF">PLOB_00002016</name>
</gene>
<evidence type="ECO:0000313" key="2">
    <source>
        <dbReference type="Proteomes" id="UP001159405"/>
    </source>
</evidence>
<reference evidence="1 2" key="1">
    <citation type="submission" date="2022-05" db="EMBL/GenBank/DDBJ databases">
        <authorList>
            <consortium name="Genoscope - CEA"/>
            <person name="William W."/>
        </authorList>
    </citation>
    <scope>NUCLEOTIDE SEQUENCE [LARGE SCALE GENOMIC DNA]</scope>
</reference>
<dbReference type="Proteomes" id="UP001159405">
    <property type="component" value="Unassembled WGS sequence"/>
</dbReference>
<feature type="non-terminal residue" evidence="1">
    <location>
        <position position="1"/>
    </location>
</feature>
<proteinExistence type="predicted"/>